<comment type="similarity">
    <text evidence="2">Belongs to the cation diffusion facilitator (CDF) transporter (TC 2.A.4) family.</text>
</comment>
<feature type="domain" description="Cation efflux protein cytoplasmic" evidence="9">
    <location>
        <begin position="211"/>
        <end position="286"/>
    </location>
</feature>
<comment type="caution">
    <text evidence="10">The sequence shown here is derived from an EMBL/GenBank/DDBJ whole genome shotgun (WGS) entry which is preliminary data.</text>
</comment>
<keyword evidence="5 7" id="KW-1133">Transmembrane helix</keyword>
<evidence type="ECO:0000256" key="5">
    <source>
        <dbReference type="ARBA" id="ARBA00022989"/>
    </source>
</evidence>
<evidence type="ECO:0000259" key="9">
    <source>
        <dbReference type="Pfam" id="PF16916"/>
    </source>
</evidence>
<feature type="domain" description="Cation efflux protein transmembrane" evidence="8">
    <location>
        <begin position="15"/>
        <end position="206"/>
    </location>
</feature>
<evidence type="ECO:0000256" key="7">
    <source>
        <dbReference type="SAM" id="Phobius"/>
    </source>
</evidence>
<protein>
    <submittedName>
        <fullName evidence="10">Cation diffusion facilitator family transporter</fullName>
    </submittedName>
</protein>
<feature type="transmembrane region" description="Helical" evidence="7">
    <location>
        <begin position="82"/>
        <end position="100"/>
    </location>
</feature>
<dbReference type="InterPro" id="IPR002524">
    <property type="entry name" value="Cation_efflux"/>
</dbReference>
<reference evidence="11" key="1">
    <citation type="journal article" date="2019" name="Int. J. Syst. Evol. Microbiol.">
        <title>The Global Catalogue of Microorganisms (GCM) 10K type strain sequencing project: providing services to taxonomists for standard genome sequencing and annotation.</title>
        <authorList>
            <consortium name="The Broad Institute Genomics Platform"/>
            <consortium name="The Broad Institute Genome Sequencing Center for Infectious Disease"/>
            <person name="Wu L."/>
            <person name="Ma J."/>
        </authorList>
    </citation>
    <scope>NUCLEOTIDE SEQUENCE [LARGE SCALE GENOMIC DNA]</scope>
    <source>
        <strain evidence="11">KCTC 33575</strain>
    </source>
</reference>
<dbReference type="PANTHER" id="PTHR43840:SF50">
    <property type="entry name" value="MANGANESE EFFLUX SYSTEM PROTEIN MNES"/>
    <property type="match status" value="1"/>
</dbReference>
<evidence type="ECO:0000256" key="2">
    <source>
        <dbReference type="ARBA" id="ARBA00008114"/>
    </source>
</evidence>
<dbReference type="Gene3D" id="1.20.1510.10">
    <property type="entry name" value="Cation efflux protein transmembrane domain"/>
    <property type="match status" value="1"/>
</dbReference>
<sequence>MGNINNLKLAQRGAYLSLVVYIILSVVKLYVGVVYGSSAVFADGWNNTTDIFVSIAVLIGLKISIKPPDENHPYGHLKSENIAALLVSFIIMFVGVQIILDSIPKMINNEYSTPNTVTIYVSIISGLIMLVVYMINARLAKETKSSSLKSAAADNMSDSFVSLGTGAGLILTQFGMPVLDVIIACILGVLITYTGFKIFKEAVFTLTDGFDDEDLMEYKEDVLEVKGVKDVKSIKGRYHGSSIFLDVTIIVDADITVTEAHHICDEVEKDMHYKGVSSLYVHPEPYIEKE</sequence>
<evidence type="ECO:0000313" key="11">
    <source>
        <dbReference type="Proteomes" id="UP001597519"/>
    </source>
</evidence>
<dbReference type="InterPro" id="IPR027470">
    <property type="entry name" value="Cation_efflux_CTD"/>
</dbReference>
<dbReference type="SUPFAM" id="SSF160240">
    <property type="entry name" value="Cation efflux protein cytoplasmic domain-like"/>
    <property type="match status" value="1"/>
</dbReference>
<keyword evidence="6 7" id="KW-0472">Membrane</keyword>
<keyword evidence="4 7" id="KW-0812">Transmembrane</keyword>
<dbReference type="NCBIfam" id="TIGR01297">
    <property type="entry name" value="CDF"/>
    <property type="match status" value="1"/>
</dbReference>
<evidence type="ECO:0000256" key="3">
    <source>
        <dbReference type="ARBA" id="ARBA00022448"/>
    </source>
</evidence>
<dbReference type="InterPro" id="IPR050291">
    <property type="entry name" value="CDF_Transporter"/>
</dbReference>
<dbReference type="PANTHER" id="PTHR43840">
    <property type="entry name" value="MITOCHONDRIAL METAL TRANSPORTER 1-RELATED"/>
    <property type="match status" value="1"/>
</dbReference>
<evidence type="ECO:0000313" key="10">
    <source>
        <dbReference type="EMBL" id="MFD2830945.1"/>
    </source>
</evidence>
<dbReference type="Pfam" id="PF01545">
    <property type="entry name" value="Cation_efflux"/>
    <property type="match status" value="1"/>
</dbReference>
<keyword evidence="11" id="KW-1185">Reference proteome</keyword>
<dbReference type="EMBL" id="JBHUOQ010000004">
    <property type="protein sequence ID" value="MFD2830945.1"/>
    <property type="molecule type" value="Genomic_DNA"/>
</dbReference>
<dbReference type="InterPro" id="IPR058533">
    <property type="entry name" value="Cation_efflux_TM"/>
</dbReference>
<proteinExistence type="inferred from homology"/>
<dbReference type="InterPro" id="IPR027469">
    <property type="entry name" value="Cation_efflux_TMD_sf"/>
</dbReference>
<feature type="transmembrane region" description="Helical" evidence="7">
    <location>
        <begin position="12"/>
        <end position="32"/>
    </location>
</feature>
<dbReference type="SUPFAM" id="SSF161111">
    <property type="entry name" value="Cation efflux protein transmembrane domain-like"/>
    <property type="match status" value="1"/>
</dbReference>
<evidence type="ECO:0000256" key="4">
    <source>
        <dbReference type="ARBA" id="ARBA00022692"/>
    </source>
</evidence>
<dbReference type="Proteomes" id="UP001597519">
    <property type="component" value="Unassembled WGS sequence"/>
</dbReference>
<evidence type="ECO:0000256" key="6">
    <source>
        <dbReference type="ARBA" id="ARBA00023136"/>
    </source>
</evidence>
<feature type="transmembrane region" description="Helical" evidence="7">
    <location>
        <begin position="120"/>
        <end position="139"/>
    </location>
</feature>
<accession>A0ABW5WVV8</accession>
<feature type="transmembrane region" description="Helical" evidence="7">
    <location>
        <begin position="160"/>
        <end position="193"/>
    </location>
</feature>
<dbReference type="Gene3D" id="3.30.70.1350">
    <property type="entry name" value="Cation efflux protein, cytoplasmic domain"/>
    <property type="match status" value="1"/>
</dbReference>
<keyword evidence="3" id="KW-0813">Transport</keyword>
<dbReference type="RefSeq" id="WP_377774459.1">
    <property type="nucleotide sequence ID" value="NZ_JBHUOQ010000004.1"/>
</dbReference>
<evidence type="ECO:0000256" key="1">
    <source>
        <dbReference type="ARBA" id="ARBA00004141"/>
    </source>
</evidence>
<dbReference type="InterPro" id="IPR036837">
    <property type="entry name" value="Cation_efflux_CTD_sf"/>
</dbReference>
<gene>
    <name evidence="10" type="ORF">ACFSX4_10770</name>
</gene>
<evidence type="ECO:0000259" key="8">
    <source>
        <dbReference type="Pfam" id="PF01545"/>
    </source>
</evidence>
<dbReference type="Pfam" id="PF16916">
    <property type="entry name" value="ZT_dimer"/>
    <property type="match status" value="1"/>
</dbReference>
<name>A0ABW5WVV8_9STAP</name>
<comment type="subcellular location">
    <subcellularLocation>
        <location evidence="1">Membrane</location>
        <topology evidence="1">Multi-pass membrane protein</topology>
    </subcellularLocation>
</comment>
<organism evidence="10 11">
    <name type="scientific">Corticicoccus populi</name>
    <dbReference type="NCBI Taxonomy" id="1812821"/>
    <lineage>
        <taxon>Bacteria</taxon>
        <taxon>Bacillati</taxon>
        <taxon>Bacillota</taxon>
        <taxon>Bacilli</taxon>
        <taxon>Bacillales</taxon>
        <taxon>Staphylococcaceae</taxon>
        <taxon>Corticicoccus</taxon>
    </lineage>
</organism>